<dbReference type="InterPro" id="IPR003385">
    <property type="entry name" value="Glyco_hydro_77"/>
</dbReference>
<accession>A0A075GR83</accession>
<keyword evidence="5 9" id="KW-0808">Transferase</keyword>
<evidence type="ECO:0000256" key="7">
    <source>
        <dbReference type="ARBA" id="ARBA00031423"/>
    </source>
</evidence>
<reference evidence="9" key="1">
    <citation type="journal article" date="2014" name="Genome Biol. Evol.">
        <title>Pangenome evidence for extensive interdomain horizontal transfer affecting lineage core and shell genes in uncultured planktonic thaumarchaeota and euryarchaeota.</title>
        <authorList>
            <person name="Deschamps P."/>
            <person name="Zivanovic Y."/>
            <person name="Moreira D."/>
            <person name="Rodriguez-Valera F."/>
            <person name="Lopez-Garcia P."/>
        </authorList>
    </citation>
    <scope>NUCLEOTIDE SEQUENCE</scope>
</reference>
<dbReference type="GO" id="GO:0005975">
    <property type="term" value="P:carbohydrate metabolic process"/>
    <property type="evidence" value="ECO:0007669"/>
    <property type="project" value="InterPro"/>
</dbReference>
<dbReference type="Gene3D" id="3.20.20.80">
    <property type="entry name" value="Glycosidases"/>
    <property type="match status" value="1"/>
</dbReference>
<sequence length="442" mass="50091">MAVEGTSKHYGSNGRRPFMRQAGVLCHLTSLPSQTLGEDAHRFCRLLSQIGCSVWQMLPLTPPDEHGSPYASYSAFAVWDRFRDPAMHYRLDYESVEKWIEKNLHWLEDYALFAVLKYQLDGLPWTQWPAPLRDRDPEAIKEVIDELYGSMGKWMEEQFIIKIDWSQLRNTAEECGVSLFGDLPFFVAHDSADVWANQHLFKLEASGAPSVVAGVPPDYFSEDGQKWGTVLYNWDAHRDEDFAWWKARTARMFEMFDLVRIDHFRALDSAWEIPAHHPTAKNGQWVQGPKAELLEAILEVAPAGKIVAEDLGIIPPSVVELRKQNGIPGMAVLHFSNDDVDNPHNPENHSEDTVVYTGTHDNDTTVGWGGKPVQDLIQDALNSPANLAIIPLQDVMGLDSQARMNTPGTLDGNWEWGFDWDELTNDSLNWFGQQVYRSGRGN</sequence>
<evidence type="ECO:0000256" key="5">
    <source>
        <dbReference type="ARBA" id="ARBA00022679"/>
    </source>
</evidence>
<evidence type="ECO:0000256" key="4">
    <source>
        <dbReference type="ARBA" id="ARBA00022676"/>
    </source>
</evidence>
<dbReference type="EMBL" id="KF900715">
    <property type="protein sequence ID" value="AIF04697.1"/>
    <property type="molecule type" value="Genomic_DNA"/>
</dbReference>
<dbReference type="Pfam" id="PF02446">
    <property type="entry name" value="Glyco_hydro_77"/>
    <property type="match status" value="3"/>
</dbReference>
<evidence type="ECO:0000256" key="3">
    <source>
        <dbReference type="ARBA" id="ARBA00012560"/>
    </source>
</evidence>
<keyword evidence="4 9" id="KW-0328">Glycosyltransferase</keyword>
<gene>
    <name evidence="9" type="primary">malQ</name>
</gene>
<keyword evidence="6" id="KW-0119">Carbohydrate metabolism</keyword>
<evidence type="ECO:0000256" key="1">
    <source>
        <dbReference type="ARBA" id="ARBA00000439"/>
    </source>
</evidence>
<dbReference type="InterPro" id="IPR017853">
    <property type="entry name" value="GH"/>
</dbReference>
<dbReference type="GO" id="GO:0004134">
    <property type="term" value="F:4-alpha-glucanotransferase activity"/>
    <property type="evidence" value="ECO:0007669"/>
    <property type="project" value="UniProtKB-EC"/>
</dbReference>
<dbReference type="EC" id="2.4.1.25" evidence="3"/>
<organism evidence="9">
    <name type="scientific">uncultured marine group II/III euryarchaeote KM3_175_H12</name>
    <dbReference type="NCBI Taxonomy" id="1457933"/>
    <lineage>
        <taxon>Archaea</taxon>
        <taxon>Methanobacteriati</taxon>
        <taxon>Methanobacteriota</taxon>
        <taxon>environmental samples</taxon>
    </lineage>
</organism>
<evidence type="ECO:0000256" key="6">
    <source>
        <dbReference type="ARBA" id="ARBA00023277"/>
    </source>
</evidence>
<dbReference type="SUPFAM" id="SSF51445">
    <property type="entry name" value="(Trans)glycosidases"/>
    <property type="match status" value="1"/>
</dbReference>
<comment type="catalytic activity">
    <reaction evidence="1">
        <text>Transfers a segment of a (1-&gt;4)-alpha-D-glucan to a new position in an acceptor, which may be glucose or a (1-&gt;4)-alpha-D-glucan.</text>
        <dbReference type="EC" id="2.4.1.25"/>
    </reaction>
</comment>
<protein>
    <recommendedName>
        <fullName evidence="3">4-alpha-glucanotransferase</fullName>
        <ecNumber evidence="3">2.4.1.25</ecNumber>
    </recommendedName>
    <alternativeName>
        <fullName evidence="7">Amylomaltase</fullName>
    </alternativeName>
    <alternativeName>
        <fullName evidence="8">Disproportionating enzyme</fullName>
    </alternativeName>
</protein>
<dbReference type="PANTHER" id="PTHR32438:SF5">
    <property type="entry name" value="4-ALPHA-GLUCANOTRANSFERASE DPE1, CHLOROPLASTIC_AMYLOPLASTIC"/>
    <property type="match status" value="1"/>
</dbReference>
<name>A0A075GR83_9EURY</name>
<evidence type="ECO:0000256" key="8">
    <source>
        <dbReference type="ARBA" id="ARBA00031501"/>
    </source>
</evidence>
<evidence type="ECO:0000313" key="9">
    <source>
        <dbReference type="EMBL" id="AIF04697.1"/>
    </source>
</evidence>
<evidence type="ECO:0000256" key="2">
    <source>
        <dbReference type="ARBA" id="ARBA00005684"/>
    </source>
</evidence>
<proteinExistence type="inferred from homology"/>
<dbReference type="AlphaFoldDB" id="A0A075GR83"/>
<dbReference type="PANTHER" id="PTHR32438">
    <property type="entry name" value="4-ALPHA-GLUCANOTRANSFERASE DPE1, CHLOROPLASTIC/AMYLOPLASTIC"/>
    <property type="match status" value="1"/>
</dbReference>
<comment type="similarity">
    <text evidence="2">Belongs to the disproportionating enzyme family.</text>
</comment>